<name>A0A8J3EEC4_9PROT</name>
<dbReference type="Proteomes" id="UP000597507">
    <property type="component" value="Unassembled WGS sequence"/>
</dbReference>
<sequence>MARTCKNEQVHTLSNRRGLAPRQAPYWRDWRAVRQGLHVGYRKKALGSTAGT</sequence>
<reference evidence="1 2" key="1">
    <citation type="journal article" date="2014" name="Int. J. Syst. Evol. Microbiol.">
        <title>Complete genome sequence of Corynebacterium casei LMG S-19264T (=DSM 44701T), isolated from a smear-ripened cheese.</title>
        <authorList>
            <consortium name="US DOE Joint Genome Institute (JGI-PGF)"/>
            <person name="Walter F."/>
            <person name="Albersmeier A."/>
            <person name="Kalinowski J."/>
            <person name="Ruckert C."/>
        </authorList>
    </citation>
    <scope>NUCLEOTIDE SEQUENCE [LARGE SCALE GENOMIC DNA]</scope>
    <source>
        <strain evidence="1 2">CGMCC 1.16330</strain>
    </source>
</reference>
<accession>A0A8J3EEC4</accession>
<organism evidence="1 2">
    <name type="scientific">Caldovatus sediminis</name>
    <dbReference type="NCBI Taxonomy" id="2041189"/>
    <lineage>
        <taxon>Bacteria</taxon>
        <taxon>Pseudomonadati</taxon>
        <taxon>Pseudomonadota</taxon>
        <taxon>Alphaproteobacteria</taxon>
        <taxon>Acetobacterales</taxon>
        <taxon>Roseomonadaceae</taxon>
        <taxon>Caldovatus</taxon>
    </lineage>
</organism>
<dbReference type="AlphaFoldDB" id="A0A8J3EEC4"/>
<proteinExistence type="predicted"/>
<protein>
    <submittedName>
        <fullName evidence="1">Uncharacterized protein</fullName>
    </submittedName>
</protein>
<comment type="caution">
    <text evidence="1">The sequence shown here is derived from an EMBL/GenBank/DDBJ whole genome shotgun (WGS) entry which is preliminary data.</text>
</comment>
<keyword evidence="2" id="KW-1185">Reference proteome</keyword>
<dbReference type="EMBL" id="BMKS01000008">
    <property type="protein sequence ID" value="GGG39157.1"/>
    <property type="molecule type" value="Genomic_DNA"/>
</dbReference>
<evidence type="ECO:0000313" key="1">
    <source>
        <dbReference type="EMBL" id="GGG39157.1"/>
    </source>
</evidence>
<gene>
    <name evidence="1" type="ORF">GCM10010964_28420</name>
</gene>
<evidence type="ECO:0000313" key="2">
    <source>
        <dbReference type="Proteomes" id="UP000597507"/>
    </source>
</evidence>